<name>A0A1H9ZY04_9FIRM</name>
<dbReference type="AlphaFoldDB" id="A0A1H9ZY04"/>
<accession>A0A1H9ZY04</accession>
<keyword evidence="7" id="KW-1185">Reference proteome</keyword>
<comment type="similarity">
    <text evidence="2">Belongs to the FliS family.</text>
</comment>
<evidence type="ECO:0000313" key="6">
    <source>
        <dbReference type="EMBL" id="SES86231.1"/>
    </source>
</evidence>
<organism evidence="6 7">
    <name type="scientific">Natronincola peptidivorans</name>
    <dbReference type="NCBI Taxonomy" id="426128"/>
    <lineage>
        <taxon>Bacteria</taxon>
        <taxon>Bacillati</taxon>
        <taxon>Bacillota</taxon>
        <taxon>Clostridia</taxon>
        <taxon>Peptostreptococcales</taxon>
        <taxon>Natronincolaceae</taxon>
        <taxon>Natronincola</taxon>
    </lineage>
</organism>
<evidence type="ECO:0000256" key="4">
    <source>
        <dbReference type="ARBA" id="ARBA00022795"/>
    </source>
</evidence>
<dbReference type="RefSeq" id="WP_090439552.1">
    <property type="nucleotide sequence ID" value="NZ_FOHU01000002.1"/>
</dbReference>
<keyword evidence="6" id="KW-0282">Flagellum</keyword>
<keyword evidence="6" id="KW-0969">Cilium</keyword>
<sequence length="157" mass="17685">MIEKEYLANRVANANNTELVMIVYEGLIDTLEDSIDYINVGADKKLNTSLQKCREILAELLSTLQGDSEVASNLRSIYIYVNRLITEAENNKDIEKLKLAIKVINPIYEGWKELSEKESKEPNAPASDGPKIVAGMTYGKGQLNDYVIDDEKEWQKG</sequence>
<dbReference type="PANTHER" id="PTHR34773">
    <property type="entry name" value="FLAGELLAR SECRETION CHAPERONE FLIS"/>
    <property type="match status" value="1"/>
</dbReference>
<evidence type="ECO:0000256" key="2">
    <source>
        <dbReference type="ARBA" id="ARBA00008787"/>
    </source>
</evidence>
<dbReference type="SUPFAM" id="SSF101116">
    <property type="entry name" value="Flagellar export chaperone FliS"/>
    <property type="match status" value="1"/>
</dbReference>
<keyword evidence="5" id="KW-0143">Chaperone</keyword>
<keyword evidence="3" id="KW-0963">Cytoplasm</keyword>
<comment type="subcellular location">
    <subcellularLocation>
        <location evidence="1">Cytoplasm</location>
        <location evidence="1">Cytosol</location>
    </subcellularLocation>
</comment>
<dbReference type="InterPro" id="IPR003713">
    <property type="entry name" value="FliS"/>
</dbReference>
<reference evidence="6 7" key="1">
    <citation type="submission" date="2016-10" db="EMBL/GenBank/DDBJ databases">
        <authorList>
            <person name="de Groot N.N."/>
        </authorList>
    </citation>
    <scope>NUCLEOTIDE SEQUENCE [LARGE SCALE GENOMIC DNA]</scope>
    <source>
        <strain evidence="6 7">DSM 18979</strain>
    </source>
</reference>
<keyword evidence="6" id="KW-0966">Cell projection</keyword>
<proteinExistence type="inferred from homology"/>
<dbReference type="STRING" id="426128.SAMN05660297_00759"/>
<evidence type="ECO:0000256" key="5">
    <source>
        <dbReference type="ARBA" id="ARBA00023186"/>
    </source>
</evidence>
<evidence type="ECO:0000313" key="7">
    <source>
        <dbReference type="Proteomes" id="UP000199568"/>
    </source>
</evidence>
<dbReference type="InterPro" id="IPR036584">
    <property type="entry name" value="FliS_sf"/>
</dbReference>
<dbReference type="GO" id="GO:0071973">
    <property type="term" value="P:bacterial-type flagellum-dependent cell motility"/>
    <property type="evidence" value="ECO:0007669"/>
    <property type="project" value="TreeGrafter"/>
</dbReference>
<keyword evidence="4" id="KW-1005">Bacterial flagellum biogenesis</keyword>
<dbReference type="CDD" id="cd16098">
    <property type="entry name" value="FliS"/>
    <property type="match status" value="1"/>
</dbReference>
<gene>
    <name evidence="6" type="ORF">SAMN05660297_00759</name>
</gene>
<dbReference type="PANTHER" id="PTHR34773:SF1">
    <property type="entry name" value="FLAGELLAR SECRETION CHAPERONE FLIS"/>
    <property type="match status" value="1"/>
</dbReference>
<dbReference type="Pfam" id="PF02561">
    <property type="entry name" value="FliS"/>
    <property type="match status" value="1"/>
</dbReference>
<dbReference type="Proteomes" id="UP000199568">
    <property type="component" value="Unassembled WGS sequence"/>
</dbReference>
<dbReference type="GO" id="GO:0044780">
    <property type="term" value="P:bacterial-type flagellum assembly"/>
    <property type="evidence" value="ECO:0007669"/>
    <property type="project" value="InterPro"/>
</dbReference>
<protein>
    <submittedName>
        <fullName evidence="6">Flagellar protein FliS</fullName>
    </submittedName>
</protein>
<dbReference type="GO" id="GO:0005829">
    <property type="term" value="C:cytosol"/>
    <property type="evidence" value="ECO:0007669"/>
    <property type="project" value="UniProtKB-SubCell"/>
</dbReference>
<dbReference type="OrthoDB" id="1767099at2"/>
<evidence type="ECO:0000256" key="1">
    <source>
        <dbReference type="ARBA" id="ARBA00004514"/>
    </source>
</evidence>
<dbReference type="EMBL" id="FOHU01000002">
    <property type="protein sequence ID" value="SES86231.1"/>
    <property type="molecule type" value="Genomic_DNA"/>
</dbReference>
<evidence type="ECO:0000256" key="3">
    <source>
        <dbReference type="ARBA" id="ARBA00022490"/>
    </source>
</evidence>
<dbReference type="Gene3D" id="1.20.120.340">
    <property type="entry name" value="Flagellar protein FliS"/>
    <property type="match status" value="1"/>
</dbReference>